<organism evidence="2">
    <name type="scientific">marine metagenome</name>
    <dbReference type="NCBI Taxonomy" id="408172"/>
    <lineage>
        <taxon>unclassified sequences</taxon>
        <taxon>metagenomes</taxon>
        <taxon>ecological metagenomes</taxon>
    </lineage>
</organism>
<accession>A0A383EX01</accession>
<dbReference type="InterPro" id="IPR041286">
    <property type="entry name" value="MBG_2"/>
</dbReference>
<protein>
    <recommendedName>
        <fullName evidence="1">MBG domain-containing protein</fullName>
    </recommendedName>
</protein>
<evidence type="ECO:0000313" key="2">
    <source>
        <dbReference type="EMBL" id="SVE60810.1"/>
    </source>
</evidence>
<dbReference type="Pfam" id="PF18676">
    <property type="entry name" value="MBG_2"/>
    <property type="match status" value="2"/>
</dbReference>
<proteinExistence type="predicted"/>
<feature type="non-terminal residue" evidence="2">
    <location>
        <position position="1"/>
    </location>
</feature>
<dbReference type="EMBL" id="UINC01229194">
    <property type="protein sequence ID" value="SVE60810.1"/>
    <property type="molecule type" value="Genomic_DNA"/>
</dbReference>
<feature type="domain" description="MBG" evidence="1">
    <location>
        <begin position="135"/>
        <end position="209"/>
    </location>
</feature>
<reference evidence="2" key="1">
    <citation type="submission" date="2018-05" db="EMBL/GenBank/DDBJ databases">
        <authorList>
            <person name="Lanie J.A."/>
            <person name="Ng W.-L."/>
            <person name="Kazmierczak K.M."/>
            <person name="Andrzejewski T.M."/>
            <person name="Davidsen T.M."/>
            <person name="Wayne K.J."/>
            <person name="Tettelin H."/>
            <person name="Glass J.I."/>
            <person name="Rusch D."/>
            <person name="Podicherti R."/>
            <person name="Tsui H.-C.T."/>
            <person name="Winkler M.E."/>
        </authorList>
    </citation>
    <scope>NUCLEOTIDE SEQUENCE</scope>
</reference>
<feature type="domain" description="MBG" evidence="1">
    <location>
        <begin position="10"/>
        <end position="53"/>
    </location>
</feature>
<dbReference type="Gene3D" id="3.30.160.710">
    <property type="match status" value="1"/>
</dbReference>
<dbReference type="AlphaFoldDB" id="A0A383EX01"/>
<feature type="non-terminal residue" evidence="2">
    <location>
        <position position="229"/>
    </location>
</feature>
<name>A0A383EX01_9ZZZZ</name>
<gene>
    <name evidence="2" type="ORF">METZ01_LOCUS513664</name>
</gene>
<evidence type="ECO:0000259" key="1">
    <source>
        <dbReference type="Pfam" id="PF18676"/>
    </source>
</evidence>
<sequence>GFYLESDLAGLTETFVLSTSANQESIAGEYEIEVTGNYAGNDYEIEYVAGTLTVQKMKPEVIWEPETVLTYGAKVDEELIKAQAGVPGRYVVFPPLGNELPIGAPTVSLYFIPEDAKTYGSVVIKKEFTIKKAPLVITTEDVSRGVGQQNPDFEIVYEGFVKGEGKNDLSSLPKAHTEAKVDSVAGVYDVVVSGATALNYEITHEPGVLRIIGPPMLYVDGVRVQGNEV</sequence>